<accession>A0ABZ1N6L0</accession>
<dbReference type="Proteomes" id="UP001621418">
    <property type="component" value="Chromosome"/>
</dbReference>
<protein>
    <submittedName>
        <fullName evidence="2">Uncharacterized protein</fullName>
    </submittedName>
</protein>
<name>A0ABZ1N6L0_9NOCA</name>
<gene>
    <name evidence="2" type="ORF">OG308_29900</name>
</gene>
<reference evidence="2 3" key="1">
    <citation type="submission" date="2022-10" db="EMBL/GenBank/DDBJ databases">
        <title>The complete genomes of actinobacterial strains from the NBC collection.</title>
        <authorList>
            <person name="Joergensen T.S."/>
            <person name="Alvarez Arevalo M."/>
            <person name="Sterndorff E.B."/>
            <person name="Faurdal D."/>
            <person name="Vuksanovic O."/>
            <person name="Mourched A.-S."/>
            <person name="Charusanti P."/>
            <person name="Shaw S."/>
            <person name="Blin K."/>
            <person name="Weber T."/>
        </authorList>
    </citation>
    <scope>NUCLEOTIDE SEQUENCE [LARGE SCALE GENOMIC DNA]</scope>
    <source>
        <strain evidence="2 3">NBC_01413</strain>
    </source>
</reference>
<sequence>MTVHDLGSTPARAQGTEPSAGARSEIEIVVRAGGGSGSAAEVPTVLREMLRVLAAQQRVPTPRPHR</sequence>
<evidence type="ECO:0000313" key="3">
    <source>
        <dbReference type="Proteomes" id="UP001621418"/>
    </source>
</evidence>
<evidence type="ECO:0000313" key="2">
    <source>
        <dbReference type="EMBL" id="WTY35444.1"/>
    </source>
</evidence>
<feature type="region of interest" description="Disordered" evidence="1">
    <location>
        <begin position="1"/>
        <end position="24"/>
    </location>
</feature>
<organism evidence="2 3">
    <name type="scientific">Nocardia salmonicida</name>
    <dbReference type="NCBI Taxonomy" id="53431"/>
    <lineage>
        <taxon>Bacteria</taxon>
        <taxon>Bacillati</taxon>
        <taxon>Actinomycetota</taxon>
        <taxon>Actinomycetes</taxon>
        <taxon>Mycobacteriales</taxon>
        <taxon>Nocardiaceae</taxon>
        <taxon>Nocardia</taxon>
    </lineage>
</organism>
<dbReference type="RefSeq" id="WP_328656042.1">
    <property type="nucleotide sequence ID" value="NZ_CP108014.1"/>
</dbReference>
<proteinExistence type="predicted"/>
<dbReference type="EMBL" id="CP109527">
    <property type="protein sequence ID" value="WTY35444.1"/>
    <property type="molecule type" value="Genomic_DNA"/>
</dbReference>
<evidence type="ECO:0000256" key="1">
    <source>
        <dbReference type="SAM" id="MobiDB-lite"/>
    </source>
</evidence>
<dbReference type="GeneID" id="91378354"/>
<keyword evidence="3" id="KW-1185">Reference proteome</keyword>